<feature type="binding site" evidence="8">
    <location>
        <position position="268"/>
    </location>
    <ligand>
        <name>Mn(2+)</name>
        <dbReference type="ChEBI" id="CHEBI:29035"/>
    </ligand>
</feature>
<accession>A0ABY6MRW8</accession>
<evidence type="ECO:0000256" key="4">
    <source>
        <dbReference type="ARBA" id="ARBA00022801"/>
    </source>
</evidence>
<comment type="function">
    <text evidence="8">CRISPR (clustered regularly interspaced short palindromic repeat), is an adaptive immune system that provides protection against mobile genetic elements (viruses, transposable elements and conjugative plasmids). CRISPR clusters contain spacers, sequences complementary to antecedent mobile elements, and target invading nucleic acids. CRISPR clusters are transcribed and processed into CRISPR RNA (crRNA). Acts as a dsDNA endonuclease. Involved in the integration of spacer DNA into the CRISPR cassette.</text>
</comment>
<evidence type="ECO:0000313" key="10">
    <source>
        <dbReference type="Proteomes" id="UP001163266"/>
    </source>
</evidence>
<keyword evidence="1 8" id="KW-0540">Nuclease</keyword>
<dbReference type="NCBIfam" id="TIGR00287">
    <property type="entry name" value="cas1"/>
    <property type="match status" value="1"/>
</dbReference>
<keyword evidence="8" id="KW-0464">Manganese</keyword>
<keyword evidence="5 8" id="KW-0460">Magnesium</keyword>
<evidence type="ECO:0000256" key="7">
    <source>
        <dbReference type="ARBA" id="ARBA00023125"/>
    </source>
</evidence>
<proteinExistence type="inferred from homology"/>
<dbReference type="EC" id="3.1.-.-" evidence="8"/>
<evidence type="ECO:0000256" key="3">
    <source>
        <dbReference type="ARBA" id="ARBA00022759"/>
    </source>
</evidence>
<evidence type="ECO:0000313" key="9">
    <source>
        <dbReference type="EMBL" id="UZD54723.1"/>
    </source>
</evidence>
<keyword evidence="3 8" id="KW-0255">Endonuclease</keyword>
<feature type="binding site" evidence="8">
    <location>
        <position position="254"/>
    </location>
    <ligand>
        <name>Mn(2+)</name>
        <dbReference type="ChEBI" id="CHEBI:29035"/>
    </ligand>
</feature>
<reference evidence="9" key="1">
    <citation type="submission" date="2022-10" db="EMBL/GenBank/DDBJ databases">
        <title>Complete genome sequence of Schlegelella aquatica LMG 23380.</title>
        <authorList>
            <person name="Musilova J."/>
            <person name="Kourilova X."/>
            <person name="Bezdicek M."/>
            <person name="Hermankova K."/>
            <person name="Obruca S."/>
            <person name="Sedlar K."/>
        </authorList>
    </citation>
    <scope>NUCLEOTIDE SEQUENCE</scope>
    <source>
        <strain evidence="9">LMG 23380</strain>
    </source>
</reference>
<comment type="subunit">
    <text evidence="8">Homodimer, forms a heterotetramer with a Cas2 homodimer.</text>
</comment>
<organism evidence="9 10">
    <name type="scientific">Caldimonas aquatica</name>
    <dbReference type="NCBI Taxonomy" id="376175"/>
    <lineage>
        <taxon>Bacteria</taxon>
        <taxon>Pseudomonadati</taxon>
        <taxon>Pseudomonadota</taxon>
        <taxon>Betaproteobacteria</taxon>
        <taxon>Burkholderiales</taxon>
        <taxon>Sphaerotilaceae</taxon>
        <taxon>Caldimonas</taxon>
    </lineage>
</organism>
<dbReference type="Proteomes" id="UP001163266">
    <property type="component" value="Chromosome"/>
</dbReference>
<evidence type="ECO:0000256" key="5">
    <source>
        <dbReference type="ARBA" id="ARBA00022842"/>
    </source>
</evidence>
<dbReference type="InterPro" id="IPR042206">
    <property type="entry name" value="CRISPR-assoc_Cas1_C"/>
</dbReference>
<evidence type="ECO:0000256" key="2">
    <source>
        <dbReference type="ARBA" id="ARBA00022723"/>
    </source>
</evidence>
<keyword evidence="6 8" id="KW-0051">Antiviral defense</keyword>
<name>A0ABY6MRW8_9BURK</name>
<comment type="similarity">
    <text evidence="8">Belongs to the CRISPR-associated endonuclease Cas1 family.</text>
</comment>
<dbReference type="Gene3D" id="3.100.10.20">
    <property type="entry name" value="CRISPR-associated endonuclease Cas1, N-terminal domain"/>
    <property type="match status" value="1"/>
</dbReference>
<dbReference type="HAMAP" id="MF_01470">
    <property type="entry name" value="Cas1"/>
    <property type="match status" value="1"/>
</dbReference>
<dbReference type="RefSeq" id="WP_264892345.1">
    <property type="nucleotide sequence ID" value="NZ_CP110257.1"/>
</dbReference>
<evidence type="ECO:0000256" key="1">
    <source>
        <dbReference type="ARBA" id="ARBA00022722"/>
    </source>
</evidence>
<sequence length="325" mass="35964">MDEIAPSDLKTILHSKRANIYYLEHCRVLVNGGRVEYVTDHGKRQLYWNIPIANTTTLLLGTGTSVTQAAMRELAKAGVLVGFCGGGGTPLFSANEFDVEVVWFSPQSEYRPTEYLQAWVRFWFQDDARLRAAKAFQKARLAWIEHQWFAHGAFRECGFVPDAHKLRTLLTASASMVVTASDATGLLTEEARLTKELFKLAARTLQYGDFVRAKRGTGTDPANRFLDHGNYLAYGLGATAAWVLGLPHGLAVLHGKTRRGGLVFDIADLVKDALVLPQAFISAVRGDDEQEFRRACIENLTRAEALDHMIDTVKHVAIETAKSAA</sequence>
<keyword evidence="2 8" id="KW-0479">Metal-binding</keyword>
<dbReference type="InterPro" id="IPR019857">
    <property type="entry name" value="CRISPR-assoc_Cas1_YPEST-subtyp"/>
</dbReference>
<evidence type="ECO:0000256" key="6">
    <source>
        <dbReference type="ARBA" id="ARBA00023118"/>
    </source>
</evidence>
<dbReference type="Pfam" id="PF01867">
    <property type="entry name" value="Cas_Cas1"/>
    <property type="match status" value="1"/>
</dbReference>
<feature type="binding site" evidence="8">
    <location>
        <position position="190"/>
    </location>
    <ligand>
        <name>Mn(2+)</name>
        <dbReference type="ChEBI" id="CHEBI:29035"/>
    </ligand>
</feature>
<dbReference type="InterPro" id="IPR002729">
    <property type="entry name" value="CRISPR-assoc_Cas1"/>
</dbReference>
<dbReference type="InterPro" id="IPR042211">
    <property type="entry name" value="CRISPR-assoc_Cas1_N"/>
</dbReference>
<dbReference type="NCBIfam" id="TIGR03637">
    <property type="entry name" value="cas1_YPEST"/>
    <property type="match status" value="1"/>
</dbReference>
<keyword evidence="4 8" id="KW-0378">Hydrolase</keyword>
<dbReference type="EMBL" id="CP110257">
    <property type="protein sequence ID" value="UZD54723.1"/>
    <property type="molecule type" value="Genomic_DNA"/>
</dbReference>
<comment type="cofactor">
    <cofactor evidence="8">
        <name>Mg(2+)</name>
        <dbReference type="ChEBI" id="CHEBI:18420"/>
    </cofactor>
    <cofactor evidence="8">
        <name>Mn(2+)</name>
        <dbReference type="ChEBI" id="CHEBI:29035"/>
    </cofactor>
</comment>
<protein>
    <recommendedName>
        <fullName evidence="8">CRISPR-associated endonuclease Cas1</fullName>
        <ecNumber evidence="8">3.1.-.-</ecNumber>
    </recommendedName>
</protein>
<dbReference type="GO" id="GO:0004519">
    <property type="term" value="F:endonuclease activity"/>
    <property type="evidence" value="ECO:0007669"/>
    <property type="project" value="UniProtKB-KW"/>
</dbReference>
<evidence type="ECO:0000256" key="8">
    <source>
        <dbReference type="HAMAP-Rule" id="MF_01470"/>
    </source>
</evidence>
<gene>
    <name evidence="9" type="primary">cas1f</name>
    <name evidence="8" type="synonym">cas1</name>
    <name evidence="9" type="ORF">OMP39_13840</name>
</gene>
<dbReference type="Gene3D" id="1.20.120.920">
    <property type="entry name" value="CRISPR-associated endonuclease Cas1, C-terminal domain"/>
    <property type="match status" value="1"/>
</dbReference>
<keyword evidence="7 8" id="KW-0238">DNA-binding</keyword>
<keyword evidence="10" id="KW-1185">Reference proteome</keyword>